<name>A0A2W2E5P2_9ACTN</name>
<dbReference type="OrthoDB" id="3537815at2"/>
<evidence type="ECO:0000313" key="2">
    <source>
        <dbReference type="Proteomes" id="UP000249304"/>
    </source>
</evidence>
<comment type="caution">
    <text evidence="1">The sequence shown here is derived from an EMBL/GenBank/DDBJ whole genome shotgun (WGS) entry which is preliminary data.</text>
</comment>
<keyword evidence="2" id="KW-1185">Reference proteome</keyword>
<accession>A0A2W2E5P2</accession>
<evidence type="ECO:0000313" key="1">
    <source>
        <dbReference type="EMBL" id="PZG17641.1"/>
    </source>
</evidence>
<dbReference type="EMBL" id="POUD01000064">
    <property type="protein sequence ID" value="PZG17641.1"/>
    <property type="molecule type" value="Genomic_DNA"/>
</dbReference>
<sequence length="86" mass="9509">MSYDFGIPPAPRRTPLTAEEKIRAEAAFSDLVTEHLATSGRFRITADTPEMIEVFQSAARTAGDKLHRPVVSYANGRDIVITFAEE</sequence>
<dbReference type="AlphaFoldDB" id="A0A2W2E5P2"/>
<dbReference type="RefSeq" id="WP_111180023.1">
    <property type="nucleotide sequence ID" value="NZ_POUD01000064.1"/>
</dbReference>
<gene>
    <name evidence="1" type="ORF">C1J01_17380</name>
</gene>
<dbReference type="Proteomes" id="UP000249304">
    <property type="component" value="Unassembled WGS sequence"/>
</dbReference>
<protein>
    <submittedName>
        <fullName evidence="1">Uncharacterized protein</fullName>
    </submittedName>
</protein>
<reference evidence="1 2" key="1">
    <citation type="submission" date="2018-01" db="EMBL/GenBank/DDBJ databases">
        <title>Draft genome sequence of Nonomuraea sp. KC333.</title>
        <authorList>
            <person name="Sahin N."/>
            <person name="Saygin H."/>
            <person name="Ay H."/>
        </authorList>
    </citation>
    <scope>NUCLEOTIDE SEQUENCE [LARGE SCALE GENOMIC DNA]</scope>
    <source>
        <strain evidence="1 2">KC333</strain>
    </source>
</reference>
<proteinExistence type="predicted"/>
<organism evidence="1 2">
    <name type="scientific">Nonomuraea aridisoli</name>
    <dbReference type="NCBI Taxonomy" id="2070368"/>
    <lineage>
        <taxon>Bacteria</taxon>
        <taxon>Bacillati</taxon>
        <taxon>Actinomycetota</taxon>
        <taxon>Actinomycetes</taxon>
        <taxon>Streptosporangiales</taxon>
        <taxon>Streptosporangiaceae</taxon>
        <taxon>Nonomuraea</taxon>
    </lineage>
</organism>